<feature type="transmembrane region" description="Helical" evidence="6">
    <location>
        <begin position="330"/>
        <end position="352"/>
    </location>
</feature>
<reference evidence="9 10" key="1">
    <citation type="journal article" date="2021" name="Cell">
        <title>Tracing the genetic footprints of vertebrate landing in non-teleost ray-finned fishes.</title>
        <authorList>
            <person name="Bi X."/>
            <person name="Wang K."/>
            <person name="Yang L."/>
            <person name="Pan H."/>
            <person name="Jiang H."/>
            <person name="Wei Q."/>
            <person name="Fang M."/>
            <person name="Yu H."/>
            <person name="Zhu C."/>
            <person name="Cai Y."/>
            <person name="He Y."/>
            <person name="Gan X."/>
            <person name="Zeng H."/>
            <person name="Yu D."/>
            <person name="Zhu Y."/>
            <person name="Jiang H."/>
            <person name="Qiu Q."/>
            <person name="Yang H."/>
            <person name="Zhang Y.E."/>
            <person name="Wang W."/>
            <person name="Zhu M."/>
            <person name="He S."/>
            <person name="Zhang G."/>
        </authorList>
    </citation>
    <scope>NUCLEOTIDE SEQUENCE [LARGE SCALE GENOMIC DNA]</scope>
    <source>
        <strain evidence="9">Bchr_013</strain>
    </source>
</reference>
<dbReference type="InterPro" id="IPR001666">
    <property type="entry name" value="PI_transfer"/>
</dbReference>
<evidence type="ECO:0000256" key="2">
    <source>
        <dbReference type="ARBA" id="ARBA00022692"/>
    </source>
</evidence>
<evidence type="ECO:0000256" key="4">
    <source>
        <dbReference type="ARBA" id="ARBA00023136"/>
    </source>
</evidence>
<dbReference type="Gene3D" id="3.30.870.10">
    <property type="entry name" value="Endonuclease Chain A"/>
    <property type="match status" value="1"/>
</dbReference>
<dbReference type="Gene3D" id="3.30.530.20">
    <property type="match status" value="1"/>
</dbReference>
<dbReference type="FunFam" id="3.30.530.20:FF:000028">
    <property type="entry name" value="Phosphatidylinositol transfer protein 5"/>
    <property type="match status" value="1"/>
</dbReference>
<feature type="compositionally biased region" description="Basic and acidic residues" evidence="5">
    <location>
        <begin position="930"/>
        <end position="942"/>
    </location>
</feature>
<gene>
    <name evidence="9" type="primary">Pitpnc1_2</name>
    <name evidence="9" type="ORF">GTO96_0011796</name>
</gene>
<proteinExistence type="predicted"/>
<keyword evidence="10" id="KW-1185">Reference proteome</keyword>
<evidence type="ECO:0000256" key="6">
    <source>
        <dbReference type="SAM" id="Phobius"/>
    </source>
</evidence>
<feature type="domain" description="Scaffolding anchor of CK1" evidence="8">
    <location>
        <begin position="453"/>
        <end position="722"/>
    </location>
</feature>
<dbReference type="AlphaFoldDB" id="A0A8X8BHF6"/>
<feature type="transmembrane region" description="Helical" evidence="6">
    <location>
        <begin position="372"/>
        <end position="391"/>
    </location>
</feature>
<evidence type="ECO:0000256" key="1">
    <source>
        <dbReference type="ARBA" id="ARBA00004141"/>
    </source>
</evidence>
<feature type="non-terminal residue" evidence="9">
    <location>
        <position position="1027"/>
    </location>
</feature>
<feature type="transmembrane region" description="Helical" evidence="6">
    <location>
        <begin position="296"/>
        <end position="318"/>
    </location>
</feature>
<dbReference type="PANTHER" id="PTHR10658:SF83">
    <property type="entry name" value="CYTOPLASMIC PHOSPHATIDYLINOSITOL TRANSFER PROTEIN 1 ISOFORM X1"/>
    <property type="match status" value="1"/>
</dbReference>
<dbReference type="GO" id="GO:0008526">
    <property type="term" value="F:phosphatidylinositol transfer activity"/>
    <property type="evidence" value="ECO:0007669"/>
    <property type="project" value="TreeGrafter"/>
</dbReference>
<dbReference type="PRINTS" id="PR00391">
    <property type="entry name" value="PITRANSFER"/>
</dbReference>
<dbReference type="SUPFAM" id="SSF55961">
    <property type="entry name" value="Bet v1-like"/>
    <property type="match status" value="1"/>
</dbReference>
<dbReference type="GO" id="GO:0035091">
    <property type="term" value="F:phosphatidylinositol binding"/>
    <property type="evidence" value="ECO:0007669"/>
    <property type="project" value="TreeGrafter"/>
</dbReference>
<keyword evidence="4 6" id="KW-0472">Membrane</keyword>
<dbReference type="GO" id="GO:0071944">
    <property type="term" value="C:cell periphery"/>
    <property type="evidence" value="ECO:0007669"/>
    <property type="project" value="UniProtKB-ARBA"/>
</dbReference>
<dbReference type="GO" id="GO:0005737">
    <property type="term" value="C:cytoplasm"/>
    <property type="evidence" value="ECO:0007669"/>
    <property type="project" value="UniProtKB-ARBA"/>
</dbReference>
<dbReference type="InterPro" id="IPR023393">
    <property type="entry name" value="START-like_dom_sf"/>
</dbReference>
<feature type="domain" description="Phosphatidylinositol transfer protein N-terminal" evidence="7">
    <location>
        <begin position="1"/>
        <end position="240"/>
    </location>
</feature>
<feature type="region of interest" description="Disordered" evidence="5">
    <location>
        <begin position="974"/>
        <end position="1027"/>
    </location>
</feature>
<feature type="region of interest" description="Disordered" evidence="5">
    <location>
        <begin position="900"/>
        <end position="946"/>
    </location>
</feature>
<keyword evidence="2 6" id="KW-0812">Transmembrane</keyword>
<dbReference type="InterPro" id="IPR004031">
    <property type="entry name" value="PMP22/EMP/MP20/Claudin"/>
</dbReference>
<dbReference type="SUPFAM" id="SSF56024">
    <property type="entry name" value="Phospholipase D/nuclease"/>
    <property type="match status" value="1"/>
</dbReference>
<evidence type="ECO:0000313" key="10">
    <source>
        <dbReference type="Proteomes" id="UP000886611"/>
    </source>
</evidence>
<evidence type="ECO:0000256" key="3">
    <source>
        <dbReference type="ARBA" id="ARBA00022989"/>
    </source>
</evidence>
<comment type="subcellular location">
    <subcellularLocation>
        <location evidence="1">Membrane</location>
        <topology evidence="1">Multi-pass membrane protein</topology>
    </subcellularLocation>
</comment>
<keyword evidence="3 6" id="KW-1133">Transmembrane helix</keyword>
<protein>
    <submittedName>
        <fullName evidence="9">PITC1 protein</fullName>
    </submittedName>
</protein>
<dbReference type="GO" id="GO:0016020">
    <property type="term" value="C:membrane"/>
    <property type="evidence" value="ECO:0007669"/>
    <property type="project" value="UniProtKB-SubCell"/>
</dbReference>
<evidence type="ECO:0000259" key="7">
    <source>
        <dbReference type="Pfam" id="PF02121"/>
    </source>
</evidence>
<comment type="caution">
    <text evidence="9">The sequence shown here is derived from an EMBL/GenBank/DDBJ whole genome shotgun (WGS) entry which is preliminary data.</text>
</comment>
<dbReference type="InterPro" id="IPR055261">
    <property type="entry name" value="PI_transfer_N"/>
</dbReference>
<dbReference type="PANTHER" id="PTHR10658">
    <property type="entry name" value="PHOSPHATIDYLINOSITOL TRANSFER PROTEIN"/>
    <property type="match status" value="1"/>
</dbReference>
<dbReference type="Pfam" id="PF00822">
    <property type="entry name" value="PMP22_Claudin"/>
    <property type="match status" value="1"/>
</dbReference>
<dbReference type="Proteomes" id="UP000886611">
    <property type="component" value="Unassembled WGS sequence"/>
</dbReference>
<accession>A0A8X8BHF6</accession>
<dbReference type="Pfam" id="PF02121">
    <property type="entry name" value="IP_trans"/>
    <property type="match status" value="1"/>
</dbReference>
<name>A0A8X8BHF6_POLSE</name>
<dbReference type="InterPro" id="IPR012461">
    <property type="entry name" value="SACK1"/>
</dbReference>
<feature type="compositionally biased region" description="Low complexity" evidence="5">
    <location>
        <begin position="920"/>
        <end position="929"/>
    </location>
</feature>
<feature type="non-terminal residue" evidence="9">
    <location>
        <position position="1"/>
    </location>
</feature>
<organism evidence="9 10">
    <name type="scientific">Polypterus senegalus</name>
    <name type="common">Senegal bichir</name>
    <dbReference type="NCBI Taxonomy" id="55291"/>
    <lineage>
        <taxon>Eukaryota</taxon>
        <taxon>Metazoa</taxon>
        <taxon>Chordata</taxon>
        <taxon>Craniata</taxon>
        <taxon>Vertebrata</taxon>
        <taxon>Euteleostomi</taxon>
        <taxon>Actinopterygii</taxon>
        <taxon>Polypteriformes</taxon>
        <taxon>Polypteridae</taxon>
        <taxon>Polypterus</taxon>
    </lineage>
</organism>
<dbReference type="EMBL" id="JAATIS010008546">
    <property type="protein sequence ID" value="KAG2457648.1"/>
    <property type="molecule type" value="Genomic_DNA"/>
</dbReference>
<dbReference type="Gene3D" id="1.20.140.150">
    <property type="match status" value="1"/>
</dbReference>
<sequence length="1027" mass="114719">MLLKEYRICMPLTVDEYRIGQLYMISKHSMEESSGGEGIEVIHNEPHQDPVHGTGQYTEKRIYISSKLPAWVRSFVPKIFYITEKAWNYYPFTVTGAAHLPVVTLGCLSACCSFLPKFHIQIETKFESNRGDNANVFQDKPTPSSDVVSLDIAFDEVPERQYKECEDLRTFHSVKTGRGPLQKDWQETTEPIMCSYKRVKAAFEVYGFQGRVENFVHKNIKDILLTGHRQAVAWIDEWFGECLAMSGSLSLFLCDVSHSSTSIVSTDMSLEDVRTFEKDLQQKTNSKVKSQSKSEWLHAVQALMMLSVFFASAAFLVFLCQLYAMQRGGLFYTTGIFQIFSGLTVFSAALIYSIHSPEIVNSTRGRYGYCFYIAWMCCPLLLVSGSMYIHLRKKKAASKPKRLQLKVAMPDMKSSEIRRCAGRGVCIYVEERQLATMTDSQFATLDDEVLFPQVTDQSPEFYYCESQRLALESLLSAGPSAFYTRLNLERIQSFLSRKEISKLHSLAQDFSVAESPQLNGSQTDQQGDLSVCYWPSSSDFPTPNLDLGWPEGGLWRGVAQARVLTHPPTDKDQPIREFLRRLIQGALKLVAIVMDKLTDRDIFRDLLNTSRRGIPVYILLSQQEEVESFLEMAETVIGVRLSGNENMRVRTVSGCTFLSRDGRTVTGKLKEKFILIDDTVITGSCSLTWSDAHLHRQLVTVLNGQVVDAFDKEFRTLYACSLPIPQSDRPAQVEHELLALPQTSDSAIYSNSSGLSFTAHSPPKFDTPGSPTPPLNLHPQLGTPRIGVFPPTTPANEMAAPAPPLYDGHRNLPEDLPIYRREGGQYAKNAIHRDLAPRERISMPFVGDTRPHFRIDQPPKINAHPPLVLSVPWNLRHRGTSGSSALSDILKGLRPRVPSTNAAALRGPKTTAGGIGASRGGSRSLWDLSRMSDSDSSDEGKSKGRTLAVNRLAQGADSLRGGPKVTPAMALIQHREEETRGVTPNSLYRSSAFLPPRPSVLLQTEKMDRSTDGLKSWASPNSKPPPY</sequence>
<evidence type="ECO:0000313" key="9">
    <source>
        <dbReference type="EMBL" id="KAG2457648.1"/>
    </source>
</evidence>
<evidence type="ECO:0000259" key="8">
    <source>
        <dbReference type="Pfam" id="PF07894"/>
    </source>
</evidence>
<evidence type="ECO:0000256" key="5">
    <source>
        <dbReference type="SAM" id="MobiDB-lite"/>
    </source>
</evidence>
<dbReference type="Pfam" id="PF07894">
    <property type="entry name" value="SACK1"/>
    <property type="match status" value="1"/>
</dbReference>